<proteinExistence type="predicted"/>
<feature type="region of interest" description="Disordered" evidence="2">
    <location>
        <begin position="400"/>
        <end position="419"/>
    </location>
</feature>
<organism evidence="3 4">
    <name type="scientific">Stylonychia lemnae</name>
    <name type="common">Ciliate</name>
    <dbReference type="NCBI Taxonomy" id="5949"/>
    <lineage>
        <taxon>Eukaryota</taxon>
        <taxon>Sar</taxon>
        <taxon>Alveolata</taxon>
        <taxon>Ciliophora</taxon>
        <taxon>Intramacronucleata</taxon>
        <taxon>Spirotrichea</taxon>
        <taxon>Stichotrichia</taxon>
        <taxon>Sporadotrichida</taxon>
        <taxon>Oxytrichidae</taxon>
        <taxon>Stylonychinae</taxon>
        <taxon>Stylonychia</taxon>
    </lineage>
</organism>
<dbReference type="InParanoid" id="A0A078BBN1"/>
<evidence type="ECO:0000256" key="1">
    <source>
        <dbReference type="PROSITE-ProRule" id="PRU00023"/>
    </source>
</evidence>
<evidence type="ECO:0000256" key="2">
    <source>
        <dbReference type="SAM" id="MobiDB-lite"/>
    </source>
</evidence>
<feature type="repeat" description="ANK" evidence="1">
    <location>
        <begin position="541"/>
        <end position="573"/>
    </location>
</feature>
<dbReference type="Proteomes" id="UP000039865">
    <property type="component" value="Unassembled WGS sequence"/>
</dbReference>
<dbReference type="EMBL" id="CCKQ01018693">
    <property type="protein sequence ID" value="CDW90672.1"/>
    <property type="molecule type" value="Genomic_DNA"/>
</dbReference>
<keyword evidence="1" id="KW-0040">ANK repeat</keyword>
<dbReference type="PROSITE" id="PS50088">
    <property type="entry name" value="ANK_REPEAT"/>
    <property type="match status" value="1"/>
</dbReference>
<dbReference type="Gene3D" id="1.25.40.20">
    <property type="entry name" value="Ankyrin repeat-containing domain"/>
    <property type="match status" value="1"/>
</dbReference>
<protein>
    <submittedName>
        <fullName evidence="3">Ankyrin repeat-containing protein</fullName>
    </submittedName>
</protein>
<evidence type="ECO:0000313" key="3">
    <source>
        <dbReference type="EMBL" id="CDW90672.1"/>
    </source>
</evidence>
<reference evidence="3 4" key="1">
    <citation type="submission" date="2014-06" db="EMBL/GenBank/DDBJ databases">
        <authorList>
            <person name="Swart Estienne"/>
        </authorList>
    </citation>
    <scope>NUCLEOTIDE SEQUENCE [LARGE SCALE GENOMIC DNA]</scope>
    <source>
        <strain evidence="3 4">130c</strain>
    </source>
</reference>
<dbReference type="PROSITE" id="PS50297">
    <property type="entry name" value="ANK_REP_REGION"/>
    <property type="match status" value="1"/>
</dbReference>
<dbReference type="OrthoDB" id="341259at2759"/>
<name>A0A078BBN1_STYLE</name>
<dbReference type="InterPro" id="IPR002110">
    <property type="entry name" value="Ankyrin_rpt"/>
</dbReference>
<dbReference type="SUPFAM" id="SSF48403">
    <property type="entry name" value="Ankyrin repeat"/>
    <property type="match status" value="1"/>
</dbReference>
<dbReference type="AlphaFoldDB" id="A0A078BBN1"/>
<keyword evidence="4" id="KW-1185">Reference proteome</keyword>
<sequence length="606" mass="69449">MNRRGSFSTNLNKTSIQNNLLKEQSSILSDGLPKKSIKRNVVIPPRQTTTPNSEAMSPQRTDSDQLFKFLSKDSRLLQTLGLKRKNIQNRNHSQSPGHLLKMYDIISDEENDMLCNEDESDVERDQYSKNLIRSALGSQYNSSESEEDDKKIKLTKFDSIVNSVISLKLEKQRKTTSVIRAAPHHDKMLEEQDSSFQSENISSNDSSSDSDFQAPESVFVHIENKLGLYKKKVKQQEDKASSKISLAVQNHTFFQHRKFSHLKFSIEESNDGSSENGSMKKKNNKIYLSSDSSSSHSSNMNLNQLVQKHMLTGNMQDELGELDIDQELLGDASQNLFSSPNQHPQFNQEYFGMGQSSIAKALNNSESTLSQDIESFVMRNKSQQFDVQNPRNSLLKIFQNSTSKERNQNQNIQNSRTDNVSIEQFSKNLRQQDKYQANLDPGMSDYLRRFSSGVISSIHSRGSVHIVQQTHVKKQQRKVAEFLKKKKQHRLIKKGEIKRISKQTVQLKREDAFKSIQYNDFIGMESYVKQNLLDLNIFDPHGNSLLSVAVQQGNADICDLLIKNGVYLNTQNVNFLQQSQIYLGRWQYSVALCYWIWILENNLAFN</sequence>
<feature type="region of interest" description="Disordered" evidence="2">
    <location>
        <begin position="181"/>
        <end position="212"/>
    </location>
</feature>
<evidence type="ECO:0000313" key="4">
    <source>
        <dbReference type="Proteomes" id="UP000039865"/>
    </source>
</evidence>
<accession>A0A078BBN1</accession>
<feature type="compositionally biased region" description="Low complexity" evidence="2">
    <location>
        <begin position="194"/>
        <end position="212"/>
    </location>
</feature>
<gene>
    <name evidence="3" type="primary">Contig8932.g9546</name>
    <name evidence="3" type="ORF">STYLEM_19817</name>
</gene>
<dbReference type="InterPro" id="IPR036770">
    <property type="entry name" value="Ankyrin_rpt-contain_sf"/>
</dbReference>